<proteinExistence type="predicted"/>
<dbReference type="GO" id="GO:0016787">
    <property type="term" value="F:hydrolase activity"/>
    <property type="evidence" value="ECO:0007669"/>
    <property type="project" value="UniProtKB-KW"/>
</dbReference>
<organism evidence="3 4">
    <name type="scientific">Octopus sinensis</name>
    <name type="common">East Asian common octopus</name>
    <dbReference type="NCBI Taxonomy" id="2607531"/>
    <lineage>
        <taxon>Eukaryota</taxon>
        <taxon>Metazoa</taxon>
        <taxon>Spiralia</taxon>
        <taxon>Lophotrochozoa</taxon>
        <taxon>Mollusca</taxon>
        <taxon>Cephalopoda</taxon>
        <taxon>Coleoidea</taxon>
        <taxon>Octopodiformes</taxon>
        <taxon>Octopoda</taxon>
        <taxon>Incirrata</taxon>
        <taxon>Octopodidae</taxon>
        <taxon>Octopus</taxon>
    </lineage>
</organism>
<dbReference type="GO" id="GO:0005524">
    <property type="term" value="F:ATP binding"/>
    <property type="evidence" value="ECO:0007669"/>
    <property type="project" value="InterPro"/>
</dbReference>
<keyword evidence="3" id="KW-1185">Reference proteome</keyword>
<dbReference type="Gene3D" id="1.25.10.10">
    <property type="entry name" value="Leucine-rich Repeat Variant"/>
    <property type="match status" value="2"/>
</dbReference>
<evidence type="ECO:0000256" key="1">
    <source>
        <dbReference type="ARBA" id="ARBA00022801"/>
    </source>
</evidence>
<dbReference type="KEGG" id="osn:118761937"/>
<reference evidence="4" key="1">
    <citation type="submission" date="2025-08" db="UniProtKB">
        <authorList>
            <consortium name="RefSeq"/>
        </authorList>
    </citation>
    <scope>IDENTIFICATION</scope>
</reference>
<dbReference type="GO" id="GO:0031297">
    <property type="term" value="P:replication fork processing"/>
    <property type="evidence" value="ECO:0007669"/>
    <property type="project" value="TreeGrafter"/>
</dbReference>
<feature type="domain" description="Helicase ATP-binding" evidence="2">
    <location>
        <begin position="211"/>
        <end position="360"/>
    </location>
</feature>
<evidence type="ECO:0000313" key="4">
    <source>
        <dbReference type="RefSeq" id="XP_036356027.1"/>
    </source>
</evidence>
<gene>
    <name evidence="4" type="primary">LOC118761937</name>
</gene>
<dbReference type="InterPro" id="IPR000330">
    <property type="entry name" value="SNF2_N"/>
</dbReference>
<dbReference type="InterPro" id="IPR014001">
    <property type="entry name" value="Helicase_ATP-bd"/>
</dbReference>
<dbReference type="SUPFAM" id="SSF52540">
    <property type="entry name" value="P-loop containing nucleoside triphosphate hydrolases"/>
    <property type="match status" value="2"/>
</dbReference>
<dbReference type="GO" id="GO:0043596">
    <property type="term" value="C:nuclear replication fork"/>
    <property type="evidence" value="ECO:0007669"/>
    <property type="project" value="TreeGrafter"/>
</dbReference>
<dbReference type="AlphaFoldDB" id="A0A7E6EMJ3"/>
<dbReference type="InterPro" id="IPR011989">
    <property type="entry name" value="ARM-like"/>
</dbReference>
<dbReference type="InterPro" id="IPR049730">
    <property type="entry name" value="SNF2/RAD54-like_C"/>
</dbReference>
<dbReference type="PROSITE" id="PS51192">
    <property type="entry name" value="HELICASE_ATP_BIND_1"/>
    <property type="match status" value="1"/>
</dbReference>
<name>A0A7E6EMJ3_9MOLL</name>
<evidence type="ECO:0000313" key="3">
    <source>
        <dbReference type="Proteomes" id="UP000515154"/>
    </source>
</evidence>
<dbReference type="Gene3D" id="3.40.50.300">
    <property type="entry name" value="P-loop containing nucleotide triphosphate hydrolases"/>
    <property type="match status" value="1"/>
</dbReference>
<dbReference type="SMART" id="SM00487">
    <property type="entry name" value="DEXDc"/>
    <property type="match status" value="1"/>
</dbReference>
<dbReference type="InterPro" id="IPR038718">
    <property type="entry name" value="SNF2-like_sf"/>
</dbReference>
<dbReference type="RefSeq" id="XP_036356027.1">
    <property type="nucleotide sequence ID" value="XM_036500134.1"/>
</dbReference>
<dbReference type="InterPro" id="IPR013180">
    <property type="entry name" value="CTNNBL1_N"/>
</dbReference>
<dbReference type="Proteomes" id="UP000515154">
    <property type="component" value="Unplaced"/>
</dbReference>
<accession>A0A7E6EMJ3</accession>
<dbReference type="Gene3D" id="3.40.50.10810">
    <property type="entry name" value="Tandem AAA-ATPase domain"/>
    <property type="match status" value="1"/>
</dbReference>
<protein>
    <submittedName>
        <fullName evidence="4">SWI/SNF-related matrix-associated actin-dependent regulator of chromatin subfamily A-like protein 1</fullName>
    </submittedName>
</protein>
<dbReference type="GO" id="GO:0006281">
    <property type="term" value="P:DNA repair"/>
    <property type="evidence" value="ECO:0007669"/>
    <property type="project" value="TreeGrafter"/>
</dbReference>
<keyword evidence="1" id="KW-0378">Hydrolase</keyword>
<dbReference type="CDD" id="cd18793">
    <property type="entry name" value="SF2_C_SNF"/>
    <property type="match status" value="1"/>
</dbReference>
<dbReference type="InterPro" id="IPR027417">
    <property type="entry name" value="P-loop_NTPase"/>
</dbReference>
<sequence>MSSVYETGLILGIVENLVDIRQDLILQFSKTGFLQWIVGRLQVVLSSDWKKVEFEDNKLYCSEILAIFMQARFVEQEGLQLMNLLIRGKKKSKFSAIKTLSYAMPLLPVWNEDVLCCQQYVQVLGLRCLFPFFMNVVVPSSGPSKAQVVVSSLKNGFIVEGIPFQVVKLLLSRKSKSMEEPLLEDWKRPLHDHLMPFQLESLQYGCDYHGRVFQSRGGRLLIADEMGLGKTLQAIYILAHHVKNVKTIIVCPATVKHTWHVSQWLPFLSLTVVSSKSDRLNGADIVIVNYEMLIRRVNEATQFEFVIVDESHCVKNMSTARSKCVLSITKGAKYVLLLSGTPALSRPVELYPQIYALFPTLFSGFYEFGMRYCAGKKTLWGHDFDGLSNETELRIVLNEIVMLRSCWCDLTRRRLKAEILDQLPSKERFKVDLDVGSPPEELKYSTVVIDGSTTPQNRFLFVDKFQNCLDCRVAILSLTAANTGITLTSSNYLVFAELSWTPGVGPLNDFSDYGTG</sequence>
<dbReference type="Pfam" id="PF00176">
    <property type="entry name" value="SNF2-rel_dom"/>
    <property type="match status" value="1"/>
</dbReference>
<dbReference type="PANTHER" id="PTHR45766">
    <property type="entry name" value="DNA ANNEALING HELICASE AND ENDONUCLEASE ZRANB3 FAMILY MEMBER"/>
    <property type="match status" value="1"/>
</dbReference>
<dbReference type="Pfam" id="PF08216">
    <property type="entry name" value="CTNNBL"/>
    <property type="match status" value="1"/>
</dbReference>
<dbReference type="PANTHER" id="PTHR45766:SF6">
    <property type="entry name" value="SWI_SNF-RELATED MATRIX-ASSOCIATED ACTIN-DEPENDENT REGULATOR OF CHROMATIN SUBFAMILY A-LIKE PROTEIN 1"/>
    <property type="match status" value="1"/>
</dbReference>
<evidence type="ECO:0000259" key="2">
    <source>
        <dbReference type="PROSITE" id="PS51192"/>
    </source>
</evidence>